<evidence type="ECO:0000313" key="2">
    <source>
        <dbReference type="Proteomes" id="UP000789920"/>
    </source>
</evidence>
<dbReference type="Proteomes" id="UP000789920">
    <property type="component" value="Unassembled WGS sequence"/>
</dbReference>
<sequence>MDETIRRKYCGLLMFDTPPSFPYKSNGKLNSSTLTIDHTTSLENSSIRTQDNLVITSFMEPIRVKPQNPIKNKQPITYNVLDSDSLLLNNEVEKTQNSVQQSSKDRTPRPPNAFILYRRAKQAEVTREHGNISNAKISKILANLWRNEDEYVKHYWQKLADKKKMEHMIAHPGYVYRPKKLGENNKKKYHRKSKATPKESTGPLIPLCDPPAQNPNPLVSDSSQDPTIFTTDTSSPYIFCDNNFESYSQIALSIFSDNDFGYDNYVYGNYIDCNDFNAFNYYNDIEPNNLFDV</sequence>
<dbReference type="EMBL" id="CAJVQC010000160">
    <property type="protein sequence ID" value="CAG8462453.1"/>
    <property type="molecule type" value="Genomic_DNA"/>
</dbReference>
<proteinExistence type="predicted"/>
<evidence type="ECO:0000313" key="1">
    <source>
        <dbReference type="EMBL" id="CAG8462453.1"/>
    </source>
</evidence>
<gene>
    <name evidence="1" type="ORF">RPERSI_LOCUS213</name>
</gene>
<comment type="caution">
    <text evidence="1">The sequence shown here is derived from an EMBL/GenBank/DDBJ whole genome shotgun (WGS) entry which is preliminary data.</text>
</comment>
<organism evidence="1 2">
    <name type="scientific">Racocetra persica</name>
    <dbReference type="NCBI Taxonomy" id="160502"/>
    <lineage>
        <taxon>Eukaryota</taxon>
        <taxon>Fungi</taxon>
        <taxon>Fungi incertae sedis</taxon>
        <taxon>Mucoromycota</taxon>
        <taxon>Glomeromycotina</taxon>
        <taxon>Glomeromycetes</taxon>
        <taxon>Diversisporales</taxon>
        <taxon>Gigasporaceae</taxon>
        <taxon>Racocetra</taxon>
    </lineage>
</organism>
<keyword evidence="2" id="KW-1185">Reference proteome</keyword>
<reference evidence="1" key="1">
    <citation type="submission" date="2021-06" db="EMBL/GenBank/DDBJ databases">
        <authorList>
            <person name="Kallberg Y."/>
            <person name="Tangrot J."/>
            <person name="Rosling A."/>
        </authorList>
    </citation>
    <scope>NUCLEOTIDE SEQUENCE</scope>
    <source>
        <strain evidence="1">MA461A</strain>
    </source>
</reference>
<accession>A0ACA9KAI4</accession>
<name>A0ACA9KAI4_9GLOM</name>
<protein>
    <submittedName>
        <fullName evidence="1">12437_t:CDS:1</fullName>
    </submittedName>
</protein>